<dbReference type="OrthoDB" id="8563353at2"/>
<evidence type="ECO:0000313" key="3">
    <source>
        <dbReference type="EMBL" id="AUB83104.1"/>
    </source>
</evidence>
<dbReference type="InterPro" id="IPR025218">
    <property type="entry name" value="DUF4426"/>
</dbReference>
<organism evidence="3 4">
    <name type="scientific">Candidatus Thiodictyon syntrophicum</name>
    <dbReference type="NCBI Taxonomy" id="1166950"/>
    <lineage>
        <taxon>Bacteria</taxon>
        <taxon>Pseudomonadati</taxon>
        <taxon>Pseudomonadota</taxon>
        <taxon>Gammaproteobacteria</taxon>
        <taxon>Chromatiales</taxon>
        <taxon>Chromatiaceae</taxon>
        <taxon>Thiodictyon</taxon>
    </lineage>
</organism>
<feature type="chain" id="PRO_5014940357" description="DUF4426 domain-containing protein" evidence="1">
    <location>
        <begin position="22"/>
        <end position="150"/>
    </location>
</feature>
<accession>A0A2K8UBZ2</accession>
<proteinExistence type="predicted"/>
<gene>
    <name evidence="3" type="ORF">THSYN_20585</name>
</gene>
<keyword evidence="1" id="KW-0732">Signal</keyword>
<feature type="signal peptide" evidence="1">
    <location>
        <begin position="1"/>
        <end position="21"/>
    </location>
</feature>
<reference evidence="3 4" key="1">
    <citation type="submission" date="2017-03" db="EMBL/GenBank/DDBJ databases">
        <title>Complete genome sequence of Candidatus 'Thiodictyon syntrophicum' sp. nov. strain Cad16T, a photolithoautotroph purple sulfur bacterium isolated from an alpine meromictic lake.</title>
        <authorList>
            <person name="Luedin S.M."/>
            <person name="Pothier J.F."/>
            <person name="Danza F."/>
            <person name="Storelli N."/>
            <person name="Wittwer M."/>
            <person name="Tonolla M."/>
        </authorList>
    </citation>
    <scope>NUCLEOTIDE SEQUENCE [LARGE SCALE GENOMIC DNA]</scope>
    <source>
        <strain evidence="3 4">Cad16T</strain>
    </source>
</reference>
<name>A0A2K8UBZ2_9GAMM</name>
<sequence>MFKPMALAACVGAALLQGVQAVVAESTRAGAFTIQYNAFTADTLTPEIARANAIQRSKGLGVLNVSVIKDRPGAAGTSVKALVDVDLVNDKSPKGPVAMHEVEASGAVSYLGQFPIADGQELDFEIRVRPAGAAETTTLRLRQEFFTESP</sequence>
<dbReference type="Gene3D" id="2.60.40.3340">
    <property type="entry name" value="Domain of unknown function DUF4426"/>
    <property type="match status" value="1"/>
</dbReference>
<dbReference type="EMBL" id="CP020370">
    <property type="protein sequence ID" value="AUB83104.1"/>
    <property type="molecule type" value="Genomic_DNA"/>
</dbReference>
<dbReference type="AlphaFoldDB" id="A0A2K8UBZ2"/>
<keyword evidence="4" id="KW-1185">Reference proteome</keyword>
<protein>
    <recommendedName>
        <fullName evidence="2">DUF4426 domain-containing protein</fullName>
    </recommendedName>
</protein>
<dbReference type="Proteomes" id="UP000232638">
    <property type="component" value="Chromosome"/>
</dbReference>
<evidence type="ECO:0000313" key="4">
    <source>
        <dbReference type="Proteomes" id="UP000232638"/>
    </source>
</evidence>
<dbReference type="Pfam" id="PF14467">
    <property type="entry name" value="DUF4426"/>
    <property type="match status" value="1"/>
</dbReference>
<evidence type="ECO:0000259" key="2">
    <source>
        <dbReference type="Pfam" id="PF14467"/>
    </source>
</evidence>
<dbReference type="RefSeq" id="WP_100920802.1">
    <property type="nucleotide sequence ID" value="NZ_CP020370.1"/>
</dbReference>
<dbReference type="KEGG" id="tsy:THSYN_20585"/>
<evidence type="ECO:0000256" key="1">
    <source>
        <dbReference type="SAM" id="SignalP"/>
    </source>
</evidence>
<feature type="domain" description="DUF4426" evidence="2">
    <location>
        <begin position="28"/>
        <end position="148"/>
    </location>
</feature>